<keyword evidence="2" id="KW-0479">Metal-binding</keyword>
<dbReference type="GO" id="GO:0007040">
    <property type="term" value="P:lysosome organization"/>
    <property type="evidence" value="ECO:0007669"/>
    <property type="project" value="TreeGrafter"/>
</dbReference>
<accession>A0A922HGN8</accession>
<dbReference type="GO" id="GO:0030674">
    <property type="term" value="F:protein-macromolecule adaptor activity"/>
    <property type="evidence" value="ECO:0007669"/>
    <property type="project" value="TreeGrafter"/>
</dbReference>
<dbReference type="OrthoDB" id="6514262at2759"/>
<name>A0A922HGN8_DERFA</name>
<dbReference type="Proteomes" id="UP000828236">
    <property type="component" value="Unassembled WGS sequence"/>
</dbReference>
<comment type="subcellular location">
    <subcellularLocation>
        <location evidence="1">Late endosome membrane</location>
        <topology evidence="1">Peripheral membrane protein</topology>
        <orientation evidence="1">Cytoplasmic side</orientation>
    </subcellularLocation>
</comment>
<dbReference type="GO" id="GO:0006904">
    <property type="term" value="P:vesicle docking involved in exocytosis"/>
    <property type="evidence" value="ECO:0007669"/>
    <property type="project" value="TreeGrafter"/>
</dbReference>
<dbReference type="PANTHER" id="PTHR23323:SF26">
    <property type="entry name" value="VACUOLAR PROTEIN SORTING-ASSOCIATED PROTEIN 18 HOMOLOG"/>
    <property type="match status" value="1"/>
</dbReference>
<keyword evidence="5" id="KW-0175">Coiled coil</keyword>
<keyword evidence="4" id="KW-0862">Zinc</keyword>
<evidence type="ECO:0000256" key="5">
    <source>
        <dbReference type="SAM" id="Coils"/>
    </source>
</evidence>
<dbReference type="EMBL" id="SDOV01000007">
    <property type="protein sequence ID" value="KAH7640019.1"/>
    <property type="molecule type" value="Genomic_DNA"/>
</dbReference>
<reference evidence="8" key="3">
    <citation type="journal article" date="2021" name="World Allergy Organ. J.">
        <title>Chromosome-level assembly of Dermatophagoides farinae genome and transcriptome reveals two novel allergens Der f 37 and Der f 39.</title>
        <authorList>
            <person name="Chen J."/>
            <person name="Cai Z."/>
            <person name="Fan D."/>
            <person name="Hu J."/>
            <person name="Hou Y."/>
            <person name="He Y."/>
            <person name="Zhang Z."/>
            <person name="Zhao Z."/>
            <person name="Gao P."/>
            <person name="Hu W."/>
            <person name="Sun J."/>
            <person name="Li J."/>
            <person name="Ji K."/>
        </authorList>
    </citation>
    <scope>NUCLEOTIDE SEQUENCE</scope>
    <source>
        <strain evidence="8">JKM2019</strain>
    </source>
</reference>
<dbReference type="GO" id="GO:0008270">
    <property type="term" value="F:zinc ion binding"/>
    <property type="evidence" value="ECO:0007669"/>
    <property type="project" value="UniProtKB-KW"/>
</dbReference>
<dbReference type="GO" id="GO:0031902">
    <property type="term" value="C:late endosome membrane"/>
    <property type="evidence" value="ECO:0007669"/>
    <property type="project" value="UniProtKB-SubCell"/>
</dbReference>
<proteinExistence type="predicted"/>
<dbReference type="GO" id="GO:0007032">
    <property type="term" value="P:endosome organization"/>
    <property type="evidence" value="ECO:0007669"/>
    <property type="project" value="TreeGrafter"/>
</dbReference>
<evidence type="ECO:0000256" key="3">
    <source>
        <dbReference type="ARBA" id="ARBA00022771"/>
    </source>
</evidence>
<evidence type="ECO:0000313" key="9">
    <source>
        <dbReference type="EMBL" id="KAH9493354.1"/>
    </source>
</evidence>
<evidence type="ECO:0000256" key="2">
    <source>
        <dbReference type="ARBA" id="ARBA00022723"/>
    </source>
</evidence>
<dbReference type="EMBL" id="ASGP02000008">
    <property type="protein sequence ID" value="KAH9493354.1"/>
    <property type="molecule type" value="Genomic_DNA"/>
</dbReference>
<feature type="domain" description="Pep3/Vps18 beta-propeller" evidence="7">
    <location>
        <begin position="39"/>
        <end position="492"/>
    </location>
</feature>
<evidence type="ECO:0000256" key="1">
    <source>
        <dbReference type="ARBA" id="ARBA00004492"/>
    </source>
</evidence>
<dbReference type="InterPro" id="IPR007810">
    <property type="entry name" value="Pep3/Vps18_beta-prop"/>
</dbReference>
<reference evidence="9" key="1">
    <citation type="submission" date="2013-05" db="EMBL/GenBank/DDBJ databases">
        <authorList>
            <person name="Yim A.K.Y."/>
            <person name="Chan T.F."/>
            <person name="Ji K.M."/>
            <person name="Liu X.Y."/>
            <person name="Zhou J.W."/>
            <person name="Li R.Q."/>
            <person name="Yang K.Y."/>
            <person name="Li J."/>
            <person name="Li M."/>
            <person name="Law P.T.W."/>
            <person name="Wu Y.L."/>
            <person name="Cai Z.L."/>
            <person name="Qin H."/>
            <person name="Bao Y."/>
            <person name="Leung R.K.K."/>
            <person name="Ng P.K.S."/>
            <person name="Zou J."/>
            <person name="Zhong X.J."/>
            <person name="Ran P.X."/>
            <person name="Zhong N.S."/>
            <person name="Liu Z.G."/>
            <person name="Tsui S.K.W."/>
        </authorList>
    </citation>
    <scope>NUCLEOTIDE SEQUENCE</scope>
    <source>
        <strain evidence="9">Derf</strain>
        <tissue evidence="9">Whole organism</tissue>
    </source>
</reference>
<reference evidence="9" key="4">
    <citation type="journal article" date="2022" name="Res Sq">
        <title>Comparative Genomics Reveals Insights into the Divergent Evolution of Astigmatic Mites and Household Pest Adaptations.</title>
        <authorList>
            <person name="Xiong Q."/>
            <person name="Wan A.T.-Y."/>
            <person name="Liu X.-Y."/>
            <person name="Fung C.S.-H."/>
            <person name="Xiao X."/>
            <person name="Malainual N."/>
            <person name="Hou J."/>
            <person name="Wang L."/>
            <person name="Wang M."/>
            <person name="Yang K."/>
            <person name="Cui Y."/>
            <person name="Leung E."/>
            <person name="Nong W."/>
            <person name="Shin S.-K."/>
            <person name="Au S."/>
            <person name="Jeong K.Y."/>
            <person name="Chew F.T."/>
            <person name="Hui J."/>
            <person name="Leung T.F."/>
            <person name="Tungtrongchitr A."/>
            <person name="Zhong N."/>
            <person name="Liu Z."/>
            <person name="Tsui S."/>
        </authorList>
    </citation>
    <scope>NUCLEOTIDE SEQUENCE</scope>
    <source>
        <strain evidence="9">Derf</strain>
        <tissue evidence="9">Whole organism</tissue>
    </source>
</reference>
<dbReference type="GO" id="GO:0048284">
    <property type="term" value="P:organelle fusion"/>
    <property type="evidence" value="ECO:0007669"/>
    <property type="project" value="TreeGrafter"/>
</dbReference>
<comment type="caution">
    <text evidence="9">The sequence shown here is derived from an EMBL/GenBank/DDBJ whole genome shotgun (WGS) entry which is preliminary data.</text>
</comment>
<evidence type="ECO:0000259" key="7">
    <source>
        <dbReference type="Pfam" id="PF05131"/>
    </source>
</evidence>
<evidence type="ECO:0000313" key="10">
    <source>
        <dbReference type="Proteomes" id="UP000790347"/>
    </source>
</evidence>
<evidence type="ECO:0000256" key="4">
    <source>
        <dbReference type="ARBA" id="ARBA00022833"/>
    </source>
</evidence>
<feature type="coiled-coil region" evidence="5">
    <location>
        <begin position="1016"/>
        <end position="1050"/>
    </location>
</feature>
<keyword evidence="10" id="KW-1185">Reference proteome</keyword>
<dbReference type="GO" id="GO:0030897">
    <property type="term" value="C:HOPS complex"/>
    <property type="evidence" value="ECO:0007669"/>
    <property type="project" value="TreeGrafter"/>
</dbReference>
<gene>
    <name evidence="9" type="primary">VPS18</name>
    <name evidence="9" type="ORF">DERF_014106</name>
    <name evidence="8" type="ORF">HUG17_4052</name>
</gene>
<organism evidence="9 10">
    <name type="scientific">Dermatophagoides farinae</name>
    <name type="common">American house dust mite</name>
    <dbReference type="NCBI Taxonomy" id="6954"/>
    <lineage>
        <taxon>Eukaryota</taxon>
        <taxon>Metazoa</taxon>
        <taxon>Ecdysozoa</taxon>
        <taxon>Arthropoda</taxon>
        <taxon>Chelicerata</taxon>
        <taxon>Arachnida</taxon>
        <taxon>Acari</taxon>
        <taxon>Acariformes</taxon>
        <taxon>Sarcoptiformes</taxon>
        <taxon>Astigmata</taxon>
        <taxon>Psoroptidia</taxon>
        <taxon>Analgoidea</taxon>
        <taxon>Pyroglyphidae</taxon>
        <taxon>Dermatophagoidinae</taxon>
        <taxon>Dermatophagoides</taxon>
    </lineage>
</organism>
<protein>
    <submittedName>
        <fullName evidence="8">Vacuolar protein sorting 18-like protein</fullName>
    </submittedName>
    <submittedName>
        <fullName evidence="9">Vacuolar protein sorting-associated protein 18 like protein</fullName>
    </submittedName>
</protein>
<dbReference type="Pfam" id="PF05131">
    <property type="entry name" value="Pep3_Vps18"/>
    <property type="match status" value="1"/>
</dbReference>
<dbReference type="AlphaFoldDB" id="A0A922HGN8"/>
<dbReference type="Proteomes" id="UP000790347">
    <property type="component" value="Unassembled WGS sequence"/>
</dbReference>
<keyword evidence="3" id="KW-0863">Zinc-finger</keyword>
<feature type="compositionally biased region" description="Low complexity" evidence="6">
    <location>
        <begin position="1131"/>
        <end position="1158"/>
    </location>
</feature>
<evidence type="ECO:0000313" key="8">
    <source>
        <dbReference type="EMBL" id="KAH7640019.1"/>
    </source>
</evidence>
<feature type="region of interest" description="Disordered" evidence="6">
    <location>
        <begin position="1128"/>
        <end position="1158"/>
    </location>
</feature>
<dbReference type="GO" id="GO:0008333">
    <property type="term" value="P:endosome to lysosome transport"/>
    <property type="evidence" value="ECO:0007669"/>
    <property type="project" value="TreeGrafter"/>
</dbReference>
<sequence>MASILEQYDAYNYQSGPIRGGTITQNEGIINLRSDQLEPIFTKNKIDFRPNYPITNMVISNNQLLLSMENFHLLKIDLMNPTKPTEIDLNPYFVPIKAPNRPVICGLFIDNSGQHCLITVGQRIKNNPSMDVIPFENFYYYRKLSLLNKMKGHIITAVGWLDQPQHQQSGQCGNLLIGTNEGKIFETHLQSDDRFLASRELSFWKLICDFSPTIASTAANLDYSSSNLSNSSMDPNKTSSSSSSSVATANTIAVKQEPICAIKLFRLKNREFCILIATRNLIYQYIGRISPSTTTQLIGGINSGTFADMSTGVGNGQLIDGQPYLYQIIQGPNSQKTFKEMPGYIPATRLDLFRPTISTNMDNNYPLSFGWLTEPGIFYGDIPSDFGYKERKIFDNATVIMYSDLNQPLSDSEHSRESSNHLHHHRSIPQSLVLTRFHLMLLYPHKLRVYCVLNRQLVWEDRFVGEPGENLVKDPIRNTIWSYTKSSVYRYRINQEDRNIWEIYLKKKDFEQAKHFARNDLIKMDRIICEEALYHFAHKNYMKSAQLFTQTRTKSFEEITLKFIELRDENQEALKEFLLNKLTTLSSEKERTQIIILLLWLFELMLNQLALLKSSAQDYSITNDNQSDDHDHEKLKCEQDKIEQCLKRIISNANYRQPLRNNRKIFYDLILNHDNQEMYEFFANEINDFDCLLDHYCRVRNYRQAINLMRREECLDYYYHYSPLIIQHLPKELIDCLIPLASELDMAKLIPSLVHFDHSNDDDHSVNDERREHQCKEILRFLEFCVYDLKIRDGLVHNYFLALMVQYEPDKLLSYLNDVSQQTANASNDSYMFTNNDGTGNSSSLVPFDLSYAARICLQNNNQNNNKMVPPRALVQLLATMGAYEEAIEQALSVNDVDLAKQMADQVQTMLTSSSSSSSATADQHHHSNLDLAKRLWLKIAKHVIKNIYAKPDDDYSKDHQQQQHGQQQENTVNFDISMATSILNECSLLKIEDILPYFPEYLTIDHFKSAICQSLENYNEHIESLRDDMKLATESAQQIREEIAKLRNRFTIINSTDICCLCSFPAINEHFYSFPSCGHLFHHKCLIQEIVEYLDNDNRIRLEAMLSEMKSIQNQLQTLMMTIPGGGNNNGVVKQNNQNSSFEQQQQQQSSTTESSLSLTNRLENLNERIEDLIGSECLLCGNLMIETIDKPFIDEYRDRDQQRGWI</sequence>
<reference evidence="8" key="2">
    <citation type="submission" date="2020-06" db="EMBL/GenBank/DDBJ databases">
        <authorList>
            <person name="Ji K."/>
            <person name="Li J."/>
        </authorList>
    </citation>
    <scope>NUCLEOTIDE SEQUENCE</scope>
    <source>
        <strain evidence="8">JKM2019</strain>
        <tissue evidence="8">Whole body</tissue>
    </source>
</reference>
<evidence type="ECO:0000256" key="6">
    <source>
        <dbReference type="SAM" id="MobiDB-lite"/>
    </source>
</evidence>
<dbReference type="PANTHER" id="PTHR23323">
    <property type="entry name" value="VACUOLAR PROTEIN SORTING-ASSOCIATED PROTEIN"/>
    <property type="match status" value="1"/>
</dbReference>